<dbReference type="EMBL" id="JAUEPT010000114">
    <property type="protein sequence ID" value="KAK0431449.1"/>
    <property type="molecule type" value="Genomic_DNA"/>
</dbReference>
<comment type="caution">
    <text evidence="2">The sequence shown here is derived from an EMBL/GenBank/DDBJ whole genome shotgun (WGS) entry which is preliminary data.</text>
</comment>
<accession>A0AA39MF43</accession>
<evidence type="ECO:0000313" key="3">
    <source>
        <dbReference type="Proteomes" id="UP001175226"/>
    </source>
</evidence>
<keyword evidence="3" id="KW-1185">Reference proteome</keyword>
<protein>
    <submittedName>
        <fullName evidence="2">Uncharacterized protein</fullName>
    </submittedName>
</protein>
<organism evidence="2 3">
    <name type="scientific">Armillaria borealis</name>
    <dbReference type="NCBI Taxonomy" id="47425"/>
    <lineage>
        <taxon>Eukaryota</taxon>
        <taxon>Fungi</taxon>
        <taxon>Dikarya</taxon>
        <taxon>Basidiomycota</taxon>
        <taxon>Agaricomycotina</taxon>
        <taxon>Agaricomycetes</taxon>
        <taxon>Agaricomycetidae</taxon>
        <taxon>Agaricales</taxon>
        <taxon>Marasmiineae</taxon>
        <taxon>Physalacriaceae</taxon>
        <taxon>Armillaria</taxon>
    </lineage>
</organism>
<feature type="compositionally biased region" description="Basic residues" evidence="1">
    <location>
        <begin position="104"/>
        <end position="113"/>
    </location>
</feature>
<reference evidence="2" key="1">
    <citation type="submission" date="2023-06" db="EMBL/GenBank/DDBJ databases">
        <authorList>
            <consortium name="Lawrence Berkeley National Laboratory"/>
            <person name="Ahrendt S."/>
            <person name="Sahu N."/>
            <person name="Indic B."/>
            <person name="Wong-Bajracharya J."/>
            <person name="Merenyi Z."/>
            <person name="Ke H.-M."/>
            <person name="Monk M."/>
            <person name="Kocsube S."/>
            <person name="Drula E."/>
            <person name="Lipzen A."/>
            <person name="Balint B."/>
            <person name="Henrissat B."/>
            <person name="Andreopoulos B."/>
            <person name="Martin F.M."/>
            <person name="Harder C.B."/>
            <person name="Rigling D."/>
            <person name="Ford K.L."/>
            <person name="Foster G.D."/>
            <person name="Pangilinan J."/>
            <person name="Papanicolaou A."/>
            <person name="Barry K."/>
            <person name="LaButti K."/>
            <person name="Viragh M."/>
            <person name="Koriabine M."/>
            <person name="Yan M."/>
            <person name="Riley R."/>
            <person name="Champramary S."/>
            <person name="Plett K.L."/>
            <person name="Tsai I.J."/>
            <person name="Slot J."/>
            <person name="Sipos G."/>
            <person name="Plett J."/>
            <person name="Nagy L.G."/>
            <person name="Grigoriev I.V."/>
        </authorList>
    </citation>
    <scope>NUCLEOTIDE SEQUENCE</scope>
    <source>
        <strain evidence="2">FPL87.14</strain>
    </source>
</reference>
<proteinExistence type="predicted"/>
<name>A0AA39MF43_9AGAR</name>
<feature type="compositionally biased region" description="Basic and acidic residues" evidence="1">
    <location>
        <begin position="114"/>
        <end position="124"/>
    </location>
</feature>
<dbReference type="AlphaFoldDB" id="A0AA39MF43"/>
<sequence length="124" mass="14582">MSKRQRDEELYTSLLYMRTGNRADVGNTGPNPSKQQEAVLLFNERYMLCNGAEYLDLASQIFVQNIEMAMAIISVLSNSKDQEWKWKYTRKIIDSDLIAERRSVSRQRRRVRAQNREEDGKVMM</sequence>
<feature type="region of interest" description="Disordered" evidence="1">
    <location>
        <begin position="104"/>
        <end position="124"/>
    </location>
</feature>
<evidence type="ECO:0000256" key="1">
    <source>
        <dbReference type="SAM" id="MobiDB-lite"/>
    </source>
</evidence>
<dbReference type="Proteomes" id="UP001175226">
    <property type="component" value="Unassembled WGS sequence"/>
</dbReference>
<evidence type="ECO:0000313" key="2">
    <source>
        <dbReference type="EMBL" id="KAK0431449.1"/>
    </source>
</evidence>
<gene>
    <name evidence="2" type="ORF">EV421DRAFT_1743118</name>
</gene>